<organism evidence="1 2">
    <name type="scientific">Amycolatopsis azurea DSM 43854</name>
    <dbReference type="NCBI Taxonomy" id="1238180"/>
    <lineage>
        <taxon>Bacteria</taxon>
        <taxon>Bacillati</taxon>
        <taxon>Actinomycetota</taxon>
        <taxon>Actinomycetes</taxon>
        <taxon>Pseudonocardiales</taxon>
        <taxon>Pseudonocardiaceae</taxon>
        <taxon>Amycolatopsis</taxon>
    </lineage>
</organism>
<reference evidence="1 2" key="1">
    <citation type="submission" date="2012-10" db="EMBL/GenBank/DDBJ databases">
        <title>Genome assembly of Amycolatopsis azurea DSM 43854.</title>
        <authorList>
            <person name="Khatri I."/>
            <person name="Kaur I."/>
            <person name="Subramanian S."/>
            <person name="Mayilraj S."/>
        </authorList>
    </citation>
    <scope>NUCLEOTIDE SEQUENCE [LARGE SCALE GENOMIC DNA]</scope>
    <source>
        <strain evidence="1 2">DSM 43854</strain>
    </source>
</reference>
<proteinExistence type="predicted"/>
<accession>M2PRL1</accession>
<name>M2PRL1_9PSEU</name>
<dbReference type="AlphaFoldDB" id="M2PRL1"/>
<evidence type="ECO:0000313" key="2">
    <source>
        <dbReference type="Proteomes" id="UP000014137"/>
    </source>
</evidence>
<dbReference type="PATRIC" id="fig|1238180.3.peg.2844"/>
<dbReference type="EMBL" id="ANMG01000023">
    <property type="protein sequence ID" value="EMD27233.1"/>
    <property type="molecule type" value="Genomic_DNA"/>
</dbReference>
<dbReference type="Proteomes" id="UP000014137">
    <property type="component" value="Unassembled WGS sequence"/>
</dbReference>
<gene>
    <name evidence="1" type="ORF">C791_2245</name>
</gene>
<evidence type="ECO:0000313" key="1">
    <source>
        <dbReference type="EMBL" id="EMD27233.1"/>
    </source>
</evidence>
<sequence length="132" mass="14275">MCSPRPGLPAGRRRLVGRVPRLDVDRVRAVLRDEALLSADRPEPGRALVKDFAPRLDALARAVEQGFRLCEVPDGLHGITFASRCSTSTWSGTSPLPLQTIIAWLTSTIPVQPPHGGRPAAPVADVMYVIFA</sequence>
<protein>
    <submittedName>
        <fullName evidence="1">Uncharacterized protein</fullName>
    </submittedName>
</protein>
<comment type="caution">
    <text evidence="1">The sequence shown here is derived from an EMBL/GenBank/DDBJ whole genome shotgun (WGS) entry which is preliminary data.</text>
</comment>